<evidence type="ECO:0000256" key="1">
    <source>
        <dbReference type="ARBA" id="ARBA00022475"/>
    </source>
</evidence>
<evidence type="ECO:0000256" key="12">
    <source>
        <dbReference type="SAM" id="Phobius"/>
    </source>
</evidence>
<dbReference type="Pfam" id="PF02666">
    <property type="entry name" value="PS_Dcarbxylase"/>
    <property type="match status" value="1"/>
</dbReference>
<protein>
    <submittedName>
        <fullName evidence="13">Phosphatidylserine decarboxylase-related protein</fullName>
    </submittedName>
</protein>
<evidence type="ECO:0000256" key="6">
    <source>
        <dbReference type="ARBA" id="ARBA00023145"/>
    </source>
</evidence>
<dbReference type="InterPro" id="IPR033175">
    <property type="entry name" value="PSD-A"/>
</dbReference>
<keyword evidence="10" id="KW-0670">Pyruvate</keyword>
<evidence type="ECO:0000256" key="5">
    <source>
        <dbReference type="ARBA" id="ARBA00023136"/>
    </source>
</evidence>
<dbReference type="OrthoDB" id="9790893at2"/>
<keyword evidence="5 12" id="KW-0472">Membrane</keyword>
<dbReference type="GO" id="GO:0008654">
    <property type="term" value="P:phospholipid biosynthetic process"/>
    <property type="evidence" value="ECO:0007669"/>
    <property type="project" value="UniProtKB-KW"/>
</dbReference>
<evidence type="ECO:0000256" key="3">
    <source>
        <dbReference type="ARBA" id="ARBA00022793"/>
    </source>
</evidence>
<feature type="region of interest" description="Disordered" evidence="11">
    <location>
        <begin position="267"/>
        <end position="296"/>
    </location>
</feature>
<dbReference type="RefSeq" id="WP_011646261.1">
    <property type="nucleotide sequence ID" value="NZ_ARYI01000002.1"/>
</dbReference>
<reference evidence="13 14" key="1">
    <citation type="submission" date="2013-04" db="EMBL/GenBank/DDBJ databases">
        <title>Hyphomonas hirschiana VP5 Genome Sequencing.</title>
        <authorList>
            <person name="Lai Q."/>
            <person name="Shao Z."/>
        </authorList>
    </citation>
    <scope>NUCLEOTIDE SEQUENCE [LARGE SCALE GENOMIC DNA]</scope>
    <source>
        <strain evidence="13 14">VP5</strain>
    </source>
</reference>
<name>A0A059FYL4_9PROT</name>
<evidence type="ECO:0000256" key="10">
    <source>
        <dbReference type="ARBA" id="ARBA00023317"/>
    </source>
</evidence>
<organism evidence="13 14">
    <name type="scientific">Hyphomonas hirschiana VP5</name>
    <dbReference type="NCBI Taxonomy" id="1280951"/>
    <lineage>
        <taxon>Bacteria</taxon>
        <taxon>Pseudomonadati</taxon>
        <taxon>Pseudomonadota</taxon>
        <taxon>Alphaproteobacteria</taxon>
        <taxon>Hyphomonadales</taxon>
        <taxon>Hyphomonadaceae</taxon>
        <taxon>Hyphomonas</taxon>
    </lineage>
</organism>
<comment type="caution">
    <text evidence="13">The sequence shown here is derived from an EMBL/GenBank/DDBJ whole genome shotgun (WGS) entry which is preliminary data.</text>
</comment>
<keyword evidence="4" id="KW-0443">Lipid metabolism</keyword>
<keyword evidence="6" id="KW-0865">Zymogen</keyword>
<dbReference type="PANTHER" id="PTHR35809">
    <property type="entry name" value="ARCHAETIDYLSERINE DECARBOXYLASE PROENZYME-RELATED"/>
    <property type="match status" value="1"/>
</dbReference>
<accession>A0A059FYL4</accession>
<dbReference type="InterPro" id="IPR003817">
    <property type="entry name" value="PS_Dcarbxylase"/>
</dbReference>
<dbReference type="EMBL" id="ARYI01000002">
    <property type="protein sequence ID" value="KCZ95803.1"/>
    <property type="molecule type" value="Genomic_DNA"/>
</dbReference>
<keyword evidence="9" id="KW-1208">Phospholipid metabolism</keyword>
<keyword evidence="12" id="KW-0812">Transmembrane</keyword>
<keyword evidence="7" id="KW-0594">Phospholipid biosynthesis</keyword>
<dbReference type="AlphaFoldDB" id="A0A059FYL4"/>
<gene>
    <name evidence="13" type="ORF">HHI_03492</name>
</gene>
<evidence type="ECO:0000256" key="8">
    <source>
        <dbReference type="ARBA" id="ARBA00023239"/>
    </source>
</evidence>
<keyword evidence="3" id="KW-0210">Decarboxylase</keyword>
<keyword evidence="2" id="KW-0444">Lipid biosynthesis</keyword>
<keyword evidence="12" id="KW-1133">Transmembrane helix</keyword>
<evidence type="ECO:0000313" key="14">
    <source>
        <dbReference type="Proteomes" id="UP000025061"/>
    </source>
</evidence>
<evidence type="ECO:0000256" key="7">
    <source>
        <dbReference type="ARBA" id="ARBA00023209"/>
    </source>
</evidence>
<feature type="transmembrane region" description="Helical" evidence="12">
    <location>
        <begin position="12"/>
        <end position="32"/>
    </location>
</feature>
<evidence type="ECO:0000256" key="2">
    <source>
        <dbReference type="ARBA" id="ARBA00022516"/>
    </source>
</evidence>
<keyword evidence="1" id="KW-1003">Cell membrane</keyword>
<evidence type="ECO:0000256" key="11">
    <source>
        <dbReference type="SAM" id="MobiDB-lite"/>
    </source>
</evidence>
<evidence type="ECO:0000256" key="4">
    <source>
        <dbReference type="ARBA" id="ARBA00023098"/>
    </source>
</evidence>
<dbReference type="PANTHER" id="PTHR35809:SF1">
    <property type="entry name" value="ARCHAETIDYLSERINE DECARBOXYLASE PROENZYME-RELATED"/>
    <property type="match status" value="1"/>
</dbReference>
<dbReference type="GO" id="GO:0004609">
    <property type="term" value="F:phosphatidylserine decarboxylase activity"/>
    <property type="evidence" value="ECO:0007669"/>
    <property type="project" value="InterPro"/>
</dbReference>
<proteinExistence type="predicted"/>
<evidence type="ECO:0000256" key="9">
    <source>
        <dbReference type="ARBA" id="ARBA00023264"/>
    </source>
</evidence>
<keyword evidence="8" id="KW-0456">Lyase</keyword>
<dbReference type="PATRIC" id="fig|1280951.3.peg.710"/>
<feature type="compositionally biased region" description="Acidic residues" evidence="11">
    <location>
        <begin position="271"/>
        <end position="293"/>
    </location>
</feature>
<sequence>MSEEADRQSLPWMIAGFDWEAVAAAAGAFLAALLLGWIWAPLFWIGFAAMAIALAAGRWSRRTPPDLAYGVVAPCDGVVVSVGYGDAPAALRLKGESLVRVRIASSPVSTNKLYAPMAGGVEIVSLQQGEARQPFALKPDEDGLTRAFVTFESQGEQAGVVLTTGGLGPRIELAVDHGDVVRLGRSFGTRRLGGWCDVYLPADIRTHVWAGQTLTGGETVIAHFRSSVEEEFEEADVAYSGAAARPVRDAAAAAAGAAAVSGVAESAALEEVGDDPVDELIDDDYPEPDEVSAPEDPAAIFARLREAARKHGEGD</sequence>
<evidence type="ECO:0000313" key="13">
    <source>
        <dbReference type="EMBL" id="KCZ95803.1"/>
    </source>
</evidence>
<dbReference type="Proteomes" id="UP000025061">
    <property type="component" value="Unassembled WGS sequence"/>
</dbReference>
<keyword evidence="14" id="KW-1185">Reference proteome</keyword>